<accession>A0A401PWI2</accession>
<comment type="caution">
    <text evidence="1">The sequence shown here is derived from an EMBL/GenBank/DDBJ whole genome shotgun (WGS) entry which is preliminary data.</text>
</comment>
<evidence type="ECO:0000313" key="2">
    <source>
        <dbReference type="Proteomes" id="UP000288216"/>
    </source>
</evidence>
<protein>
    <submittedName>
        <fullName evidence="1">Uncharacterized protein</fullName>
    </submittedName>
</protein>
<dbReference type="AlphaFoldDB" id="A0A401PWI2"/>
<dbReference type="EMBL" id="BFAA01016823">
    <property type="protein sequence ID" value="GCB77468.1"/>
    <property type="molecule type" value="Genomic_DNA"/>
</dbReference>
<name>A0A401PWI2_SCYTO</name>
<gene>
    <name evidence="1" type="ORF">scyTo_0020577</name>
</gene>
<proteinExistence type="predicted"/>
<keyword evidence="2" id="KW-1185">Reference proteome</keyword>
<reference evidence="1 2" key="1">
    <citation type="journal article" date="2018" name="Nat. Ecol. Evol.">
        <title>Shark genomes provide insights into elasmobranch evolution and the origin of vertebrates.</title>
        <authorList>
            <person name="Hara Y"/>
            <person name="Yamaguchi K"/>
            <person name="Onimaru K"/>
            <person name="Kadota M"/>
            <person name="Koyanagi M"/>
            <person name="Keeley SD"/>
            <person name="Tatsumi K"/>
            <person name="Tanaka K"/>
            <person name="Motone F"/>
            <person name="Kageyama Y"/>
            <person name="Nozu R"/>
            <person name="Adachi N"/>
            <person name="Nishimura O"/>
            <person name="Nakagawa R"/>
            <person name="Tanegashima C"/>
            <person name="Kiyatake I"/>
            <person name="Matsumoto R"/>
            <person name="Murakumo K"/>
            <person name="Nishida K"/>
            <person name="Terakita A"/>
            <person name="Kuratani S"/>
            <person name="Sato K"/>
            <person name="Hyodo S Kuraku.S."/>
        </authorList>
    </citation>
    <scope>NUCLEOTIDE SEQUENCE [LARGE SCALE GENOMIC DNA]</scope>
</reference>
<organism evidence="1 2">
    <name type="scientific">Scyliorhinus torazame</name>
    <name type="common">Cloudy catshark</name>
    <name type="synonym">Catulus torazame</name>
    <dbReference type="NCBI Taxonomy" id="75743"/>
    <lineage>
        <taxon>Eukaryota</taxon>
        <taxon>Metazoa</taxon>
        <taxon>Chordata</taxon>
        <taxon>Craniata</taxon>
        <taxon>Vertebrata</taxon>
        <taxon>Chondrichthyes</taxon>
        <taxon>Elasmobranchii</taxon>
        <taxon>Galeomorphii</taxon>
        <taxon>Galeoidea</taxon>
        <taxon>Carcharhiniformes</taxon>
        <taxon>Scyliorhinidae</taxon>
        <taxon>Scyliorhinus</taxon>
    </lineage>
</organism>
<sequence length="69" mass="8185">MVPQSVTSDLRSVQIDTGHDTPLARENQSIFLRQFRKTSSVLLWRQKWPKTLKSPNYPSPRRTENSRMW</sequence>
<evidence type="ECO:0000313" key="1">
    <source>
        <dbReference type="EMBL" id="GCB77468.1"/>
    </source>
</evidence>
<dbReference type="Proteomes" id="UP000288216">
    <property type="component" value="Unassembled WGS sequence"/>
</dbReference>